<comment type="caution">
    <text evidence="1">The sequence shown here is derived from an EMBL/GenBank/DDBJ whole genome shotgun (WGS) entry which is preliminary data.</text>
</comment>
<sequence>MSRCLDFVGDSELSQKCIEILSTSQLDSYDSIMTHVALKNNIRKFLTDDKDFETIHGLEVYTYRN</sequence>
<dbReference type="AlphaFoldDB" id="A0AAV4YRW9"/>
<evidence type="ECO:0008006" key="3">
    <source>
        <dbReference type="Google" id="ProtNLM"/>
    </source>
</evidence>
<evidence type="ECO:0000313" key="2">
    <source>
        <dbReference type="Proteomes" id="UP000886939"/>
    </source>
</evidence>
<protein>
    <recommendedName>
        <fullName evidence="3">PIN domain-containing protein</fullName>
    </recommendedName>
</protein>
<dbReference type="SUPFAM" id="SSF88723">
    <property type="entry name" value="PIN domain-like"/>
    <property type="match status" value="1"/>
</dbReference>
<accession>A0AAV4YRW9</accession>
<gene>
    <name evidence="1" type="ORF">KAM343_34540</name>
</gene>
<dbReference type="Proteomes" id="UP000886939">
    <property type="component" value="Unassembled WGS sequence"/>
</dbReference>
<name>A0AAV4YRW9_AERCA</name>
<evidence type="ECO:0000313" key="1">
    <source>
        <dbReference type="EMBL" id="GJA42658.1"/>
    </source>
</evidence>
<reference evidence="1" key="1">
    <citation type="submission" date="2021-07" db="EMBL/GenBank/DDBJ databases">
        <title>Draft genome sequence of carbapenem-resistant Aeromonas spp. in Japan.</title>
        <authorList>
            <person name="Maehana S."/>
            <person name="Suzuki M."/>
            <person name="Kitasato H."/>
        </authorList>
    </citation>
    <scope>NUCLEOTIDE SEQUENCE</scope>
    <source>
        <strain evidence="1">KAM343</strain>
    </source>
</reference>
<dbReference type="InterPro" id="IPR029060">
    <property type="entry name" value="PIN-like_dom_sf"/>
</dbReference>
<dbReference type="EMBL" id="BPNI01000093">
    <property type="protein sequence ID" value="GJA42658.1"/>
    <property type="molecule type" value="Genomic_DNA"/>
</dbReference>
<proteinExistence type="predicted"/>
<organism evidence="1 2">
    <name type="scientific">Aeromonas caviae</name>
    <name type="common">Aeromonas punctata</name>
    <dbReference type="NCBI Taxonomy" id="648"/>
    <lineage>
        <taxon>Bacteria</taxon>
        <taxon>Pseudomonadati</taxon>
        <taxon>Pseudomonadota</taxon>
        <taxon>Gammaproteobacteria</taxon>
        <taxon>Aeromonadales</taxon>
        <taxon>Aeromonadaceae</taxon>
        <taxon>Aeromonas</taxon>
    </lineage>
</organism>